<protein>
    <submittedName>
        <fullName evidence="1">Uncharacterized protein</fullName>
    </submittedName>
</protein>
<reference evidence="1" key="1">
    <citation type="submission" date="2023-07" db="EMBL/GenBank/DDBJ databases">
        <authorList>
            <consortium name="CYATHOMIX"/>
        </authorList>
    </citation>
    <scope>NUCLEOTIDE SEQUENCE</scope>
    <source>
        <strain evidence="1">N/A</strain>
    </source>
</reference>
<accession>A0AA36DMR6</accession>
<keyword evidence="2" id="KW-1185">Reference proteome</keyword>
<comment type="caution">
    <text evidence="1">The sequence shown here is derived from an EMBL/GenBank/DDBJ whole genome shotgun (WGS) entry which is preliminary data.</text>
</comment>
<sequence>MVHFDVYNVIDVHLPSYPVCILGLSTDFIAWYLQVSAAVPLIPAAITKTTLRIGYSLNHIGRYKSQLSNGRIEDSLYSHSTNKALRYGKRSQVPSGFGTTFAEHHHYWSSAYGNNTCYGYSSFLDVRCCPRSEVNGKRNDRNNICGYDYYKSSYTTLI</sequence>
<dbReference type="Proteomes" id="UP001176961">
    <property type="component" value="Unassembled WGS sequence"/>
</dbReference>
<evidence type="ECO:0000313" key="1">
    <source>
        <dbReference type="EMBL" id="CAJ0589424.1"/>
    </source>
</evidence>
<gene>
    <name evidence="1" type="ORF">CYNAS_LOCUS1407</name>
</gene>
<dbReference type="AlphaFoldDB" id="A0AA36DMR6"/>
<evidence type="ECO:0000313" key="2">
    <source>
        <dbReference type="Proteomes" id="UP001176961"/>
    </source>
</evidence>
<name>A0AA36DMR6_CYLNA</name>
<dbReference type="EMBL" id="CATQJL010000001">
    <property type="protein sequence ID" value="CAJ0589424.1"/>
    <property type="molecule type" value="Genomic_DNA"/>
</dbReference>
<proteinExistence type="predicted"/>
<organism evidence="1 2">
    <name type="scientific">Cylicocyclus nassatus</name>
    <name type="common">Nematode worm</name>
    <dbReference type="NCBI Taxonomy" id="53992"/>
    <lineage>
        <taxon>Eukaryota</taxon>
        <taxon>Metazoa</taxon>
        <taxon>Ecdysozoa</taxon>
        <taxon>Nematoda</taxon>
        <taxon>Chromadorea</taxon>
        <taxon>Rhabditida</taxon>
        <taxon>Rhabditina</taxon>
        <taxon>Rhabditomorpha</taxon>
        <taxon>Strongyloidea</taxon>
        <taxon>Strongylidae</taxon>
        <taxon>Cylicocyclus</taxon>
    </lineage>
</organism>